<keyword evidence="2" id="KW-1185">Reference proteome</keyword>
<reference evidence="1 2" key="1">
    <citation type="submission" date="2015-04" db="EMBL/GenBank/DDBJ databases">
        <authorList>
            <person name="Syromyatnikov M.Y."/>
            <person name="Popov V.N."/>
        </authorList>
    </citation>
    <scope>NUCLEOTIDE SEQUENCE [LARGE SCALE GENOMIC DNA]</scope>
</reference>
<proteinExistence type="predicted"/>
<evidence type="ECO:0000313" key="1">
    <source>
        <dbReference type="EMBL" id="CRK90751.1"/>
    </source>
</evidence>
<name>A0A1J1HRR6_9DIPT</name>
<sequence length="131" mass="15146">MKSQRNLLPIKARKLCVTDDYDLCCALRMTQIRLKPQRKNIKEGKASSIKRINLDKPKVGGVGFLSVLQTNLFGLDILEKYDWINKHKRSKLISRLQTILIVLKLSLMERFHLLNDLQVLSFTLSPLTEEP</sequence>
<accession>A0A1J1HRR6</accession>
<protein>
    <submittedName>
        <fullName evidence="1">CLUMA_CG004443, isoform A</fullName>
    </submittedName>
</protein>
<gene>
    <name evidence="1" type="ORF">CLUMA_CG004443</name>
</gene>
<evidence type="ECO:0000313" key="2">
    <source>
        <dbReference type="Proteomes" id="UP000183832"/>
    </source>
</evidence>
<dbReference type="AlphaFoldDB" id="A0A1J1HRR6"/>
<dbReference type="Proteomes" id="UP000183832">
    <property type="component" value="Unassembled WGS sequence"/>
</dbReference>
<organism evidence="1 2">
    <name type="scientific">Clunio marinus</name>
    <dbReference type="NCBI Taxonomy" id="568069"/>
    <lineage>
        <taxon>Eukaryota</taxon>
        <taxon>Metazoa</taxon>
        <taxon>Ecdysozoa</taxon>
        <taxon>Arthropoda</taxon>
        <taxon>Hexapoda</taxon>
        <taxon>Insecta</taxon>
        <taxon>Pterygota</taxon>
        <taxon>Neoptera</taxon>
        <taxon>Endopterygota</taxon>
        <taxon>Diptera</taxon>
        <taxon>Nematocera</taxon>
        <taxon>Chironomoidea</taxon>
        <taxon>Chironomidae</taxon>
        <taxon>Clunio</taxon>
    </lineage>
</organism>
<dbReference type="EMBL" id="CVRI01000020">
    <property type="protein sequence ID" value="CRK90751.1"/>
    <property type="molecule type" value="Genomic_DNA"/>
</dbReference>